<keyword evidence="4" id="KW-0808">Transferase</keyword>
<evidence type="ECO:0000256" key="2">
    <source>
        <dbReference type="ARBA" id="ARBA00022475"/>
    </source>
</evidence>
<dbReference type="InterPro" id="IPR004960">
    <property type="entry name" value="LipA_acyltrans"/>
</dbReference>
<dbReference type="GO" id="GO:0016746">
    <property type="term" value="F:acyltransferase activity"/>
    <property type="evidence" value="ECO:0007669"/>
    <property type="project" value="UniProtKB-KW"/>
</dbReference>
<keyword evidence="5" id="KW-0472">Membrane</keyword>
<organism evidence="7 8">
    <name type="scientific">Paralimibaculum aggregatum</name>
    <dbReference type="NCBI Taxonomy" id="3036245"/>
    <lineage>
        <taxon>Bacteria</taxon>
        <taxon>Pseudomonadati</taxon>
        <taxon>Pseudomonadota</taxon>
        <taxon>Alphaproteobacteria</taxon>
        <taxon>Rhodobacterales</taxon>
        <taxon>Paracoccaceae</taxon>
        <taxon>Paralimibaculum</taxon>
    </lineage>
</organism>
<evidence type="ECO:0000256" key="4">
    <source>
        <dbReference type="ARBA" id="ARBA00022679"/>
    </source>
</evidence>
<dbReference type="Proteomes" id="UP001239909">
    <property type="component" value="Unassembled WGS sequence"/>
</dbReference>
<keyword evidence="2" id="KW-1003">Cell membrane</keyword>
<name>A0ABQ6LSE4_9RHOB</name>
<evidence type="ECO:0000256" key="1">
    <source>
        <dbReference type="ARBA" id="ARBA00004533"/>
    </source>
</evidence>
<accession>A0ABQ6LSE4</accession>
<gene>
    <name evidence="7" type="ORF">LNKW23_42200</name>
</gene>
<keyword evidence="6 7" id="KW-0012">Acyltransferase</keyword>
<keyword evidence="3" id="KW-0997">Cell inner membrane</keyword>
<sequence length="303" mass="32743">MAEEAAGWVRQGESGTGAGFRVMGWITLNTPEPLSRAVIWLLAAGFAAWPGRPENAASRRYLSRILGRPARFADLHRHAFLFGLMLRDRARLLTGGGAGFTLAATGAQAVHEALAAGRGGVLLGAHFGSFEALRAYDRMLPGLTVRYMMYDGAAAASTRVYGALNPEVAARVIPLGQGPQAMLAAAEALERAEFVAFLGDRLPGRESRSQARIGFLGGHVRVPLSPYLAAMAAGVPLILCAAPRVGRDSYAIEFHLLHDGRPVPRAERRAEAARLAAAYLGHLEDLCRRHPYNWFNFFDVWGE</sequence>
<protein>
    <submittedName>
        <fullName evidence="7">Acyltransferase</fullName>
    </submittedName>
</protein>
<keyword evidence="8" id="KW-1185">Reference proteome</keyword>
<evidence type="ECO:0000313" key="8">
    <source>
        <dbReference type="Proteomes" id="UP001239909"/>
    </source>
</evidence>
<reference evidence="7 8" key="1">
    <citation type="submission" date="2023-04" db="EMBL/GenBank/DDBJ databases">
        <title>Marinoamorphus aggregata gen. nov., sp. Nov., isolate from tissue of brittle star Ophioplocus japonicus.</title>
        <authorList>
            <person name="Kawano K."/>
            <person name="Sawayama S."/>
            <person name="Nakagawa S."/>
        </authorList>
    </citation>
    <scope>NUCLEOTIDE SEQUENCE [LARGE SCALE GENOMIC DNA]</scope>
    <source>
        <strain evidence="7 8">NKW23</strain>
    </source>
</reference>
<dbReference type="EMBL" id="BSYI01000048">
    <property type="protein sequence ID" value="GMG85004.1"/>
    <property type="molecule type" value="Genomic_DNA"/>
</dbReference>
<evidence type="ECO:0000256" key="3">
    <source>
        <dbReference type="ARBA" id="ARBA00022519"/>
    </source>
</evidence>
<evidence type="ECO:0000313" key="7">
    <source>
        <dbReference type="EMBL" id="GMG85004.1"/>
    </source>
</evidence>
<dbReference type="RefSeq" id="WP_285674216.1">
    <property type="nucleotide sequence ID" value="NZ_BSYI01000048.1"/>
</dbReference>
<evidence type="ECO:0000256" key="6">
    <source>
        <dbReference type="ARBA" id="ARBA00023315"/>
    </source>
</evidence>
<evidence type="ECO:0000256" key="5">
    <source>
        <dbReference type="ARBA" id="ARBA00023136"/>
    </source>
</evidence>
<dbReference type="PANTHER" id="PTHR30606:SF9">
    <property type="entry name" value="LIPID A BIOSYNTHESIS LAUROYLTRANSFERASE"/>
    <property type="match status" value="1"/>
</dbReference>
<comment type="caution">
    <text evidence="7">The sequence shown here is derived from an EMBL/GenBank/DDBJ whole genome shotgun (WGS) entry which is preliminary data.</text>
</comment>
<proteinExistence type="predicted"/>
<comment type="subcellular location">
    <subcellularLocation>
        <location evidence="1">Cell inner membrane</location>
    </subcellularLocation>
</comment>
<dbReference type="PANTHER" id="PTHR30606">
    <property type="entry name" value="LIPID A BIOSYNTHESIS LAUROYL ACYLTRANSFERASE"/>
    <property type="match status" value="1"/>
</dbReference>